<keyword evidence="3" id="KW-1185">Reference proteome</keyword>
<keyword evidence="1" id="KW-0472">Membrane</keyword>
<dbReference type="EMBL" id="OZ075146">
    <property type="protein sequence ID" value="CAL5051005.1"/>
    <property type="molecule type" value="Genomic_DNA"/>
</dbReference>
<dbReference type="Pfam" id="PF20100">
    <property type="entry name" value="DUF6490"/>
    <property type="match status" value="1"/>
</dbReference>
<dbReference type="Proteomes" id="UP001497457">
    <property type="component" value="Chromosome 36b"/>
</dbReference>
<dbReference type="AlphaFoldDB" id="A0ABC9E5K8"/>
<gene>
    <name evidence="2" type="ORF">URODEC1_LOCUS91876</name>
</gene>
<reference evidence="2 3" key="2">
    <citation type="submission" date="2024-10" db="EMBL/GenBank/DDBJ databases">
        <authorList>
            <person name="Ryan C."/>
        </authorList>
    </citation>
    <scope>NUCLEOTIDE SEQUENCE [LARGE SCALE GENOMIC DNA]</scope>
</reference>
<keyword evidence="1" id="KW-0812">Transmembrane</keyword>
<dbReference type="PANTHER" id="PTHR46610:SF1">
    <property type="entry name" value="OS06G0147300 PROTEIN"/>
    <property type="match status" value="1"/>
</dbReference>
<feature type="transmembrane region" description="Helical" evidence="1">
    <location>
        <begin position="91"/>
        <end position="113"/>
    </location>
</feature>
<accession>A0ABC9E5K8</accession>
<evidence type="ECO:0000313" key="2">
    <source>
        <dbReference type="EMBL" id="CAL5051005.1"/>
    </source>
</evidence>
<feature type="transmembrane region" description="Helical" evidence="1">
    <location>
        <begin position="68"/>
        <end position="85"/>
    </location>
</feature>
<protein>
    <submittedName>
        <fullName evidence="2">Uncharacterized protein</fullName>
    </submittedName>
</protein>
<proteinExistence type="predicted"/>
<organism evidence="2 3">
    <name type="scientific">Urochloa decumbens</name>
    <dbReference type="NCBI Taxonomy" id="240449"/>
    <lineage>
        <taxon>Eukaryota</taxon>
        <taxon>Viridiplantae</taxon>
        <taxon>Streptophyta</taxon>
        <taxon>Embryophyta</taxon>
        <taxon>Tracheophyta</taxon>
        <taxon>Spermatophyta</taxon>
        <taxon>Magnoliopsida</taxon>
        <taxon>Liliopsida</taxon>
        <taxon>Poales</taxon>
        <taxon>Poaceae</taxon>
        <taxon>PACMAD clade</taxon>
        <taxon>Panicoideae</taxon>
        <taxon>Panicodae</taxon>
        <taxon>Paniceae</taxon>
        <taxon>Melinidinae</taxon>
        <taxon>Urochloa</taxon>
    </lineage>
</organism>
<reference evidence="3" key="1">
    <citation type="submission" date="2024-06" db="EMBL/GenBank/DDBJ databases">
        <authorList>
            <person name="Ryan C."/>
        </authorList>
    </citation>
    <scope>NUCLEOTIDE SEQUENCE [LARGE SCALE GENOMIC DNA]</scope>
</reference>
<evidence type="ECO:0000256" key="1">
    <source>
        <dbReference type="SAM" id="Phobius"/>
    </source>
</evidence>
<sequence>MAPAATLLGFTLLTYNSIMAIVKSRGDAAATAFVVTSYATLLLLFYFLSSFEASPQGSAARDRARVGVWLATTMLTAMFSWRVSAVMPWPVSAGVCLMGASTVVGGFYAMFLLPTDN</sequence>
<name>A0ABC9E5K8_9POAL</name>
<dbReference type="InterPro" id="IPR045501">
    <property type="entry name" value="DUF6490"/>
</dbReference>
<evidence type="ECO:0000313" key="3">
    <source>
        <dbReference type="Proteomes" id="UP001497457"/>
    </source>
</evidence>
<feature type="transmembrane region" description="Helical" evidence="1">
    <location>
        <begin position="30"/>
        <end position="48"/>
    </location>
</feature>
<keyword evidence="1" id="KW-1133">Transmembrane helix</keyword>
<dbReference type="PANTHER" id="PTHR46610">
    <property type="entry name" value="OS05G0181300 PROTEIN"/>
    <property type="match status" value="1"/>
</dbReference>